<dbReference type="Proteomes" id="UP001295423">
    <property type="component" value="Unassembled WGS sequence"/>
</dbReference>
<feature type="compositionally biased region" description="Basic and acidic residues" evidence="1">
    <location>
        <begin position="2191"/>
        <end position="2200"/>
    </location>
</feature>
<evidence type="ECO:0000313" key="3">
    <source>
        <dbReference type="EMBL" id="CAJ1950606.1"/>
    </source>
</evidence>
<feature type="region of interest" description="Disordered" evidence="1">
    <location>
        <begin position="2910"/>
        <end position="2930"/>
    </location>
</feature>
<dbReference type="SUPFAM" id="SSF54001">
    <property type="entry name" value="Cysteine proteinases"/>
    <property type="match status" value="1"/>
</dbReference>
<reference evidence="3" key="1">
    <citation type="submission" date="2023-08" db="EMBL/GenBank/DDBJ databases">
        <authorList>
            <person name="Audoor S."/>
            <person name="Bilcke G."/>
        </authorList>
    </citation>
    <scope>NUCLEOTIDE SEQUENCE</scope>
</reference>
<feature type="region of interest" description="Disordered" evidence="1">
    <location>
        <begin position="1839"/>
        <end position="1861"/>
    </location>
</feature>
<feature type="region of interest" description="Disordered" evidence="1">
    <location>
        <begin position="2065"/>
        <end position="2086"/>
    </location>
</feature>
<name>A0AAD2JHB2_9STRA</name>
<dbReference type="GO" id="GO:0016579">
    <property type="term" value="P:protein deubiquitination"/>
    <property type="evidence" value="ECO:0007669"/>
    <property type="project" value="InterPro"/>
</dbReference>
<dbReference type="InterPro" id="IPR018200">
    <property type="entry name" value="USP_CS"/>
</dbReference>
<feature type="region of interest" description="Disordered" evidence="1">
    <location>
        <begin position="1"/>
        <end position="24"/>
    </location>
</feature>
<keyword evidence="4" id="KW-1185">Reference proteome</keyword>
<evidence type="ECO:0000259" key="2">
    <source>
        <dbReference type="PROSITE" id="PS50235"/>
    </source>
</evidence>
<dbReference type="EMBL" id="CAKOGP040001770">
    <property type="protein sequence ID" value="CAJ1950606.1"/>
    <property type="molecule type" value="Genomic_DNA"/>
</dbReference>
<dbReference type="InterPro" id="IPR028889">
    <property type="entry name" value="USP"/>
</dbReference>
<dbReference type="InterPro" id="IPR050164">
    <property type="entry name" value="Peptidase_C19"/>
</dbReference>
<organism evidence="3 4">
    <name type="scientific">Cylindrotheca closterium</name>
    <dbReference type="NCBI Taxonomy" id="2856"/>
    <lineage>
        <taxon>Eukaryota</taxon>
        <taxon>Sar</taxon>
        <taxon>Stramenopiles</taxon>
        <taxon>Ochrophyta</taxon>
        <taxon>Bacillariophyta</taxon>
        <taxon>Bacillariophyceae</taxon>
        <taxon>Bacillariophycidae</taxon>
        <taxon>Bacillariales</taxon>
        <taxon>Bacillariaceae</taxon>
        <taxon>Cylindrotheca</taxon>
    </lineage>
</organism>
<sequence>MTAGTPDPVEAPPPVWDGTQQPAPPASLKLWKEVGEGLDKSQTVVWKSAVESLDQAKTYFRSSIEARDFVERYMTPIIGILVEQQPTKIGAHERNCVQESLALAVSIVSIDLETQIQQKGECKLMDALALVFNKKKAYYKGNKANWNVSHLSGLPEVRLKMIERFRHEQGFTRFCLYMSERLNTALFPNLVFIHQILTAVLDALPIRAPGQDPSLLSEMEDAAIEIARPVMDFIDSHNDRELKKLSSDHLNNVLHDLQRIFDKLIITKREATYQFYAFWRGVAMKLIKTESLPLRLAGWQQIEDILEASADHQPPPRGFQVMDAGCTFVNGKYLFKGPNTPDGYAYQGMDVKYERAIPEDERDGGGKKLTLFRCTMRSQQKWWFLSEADEEQPGTDRDIDYYQHKSKAHEEKQPPQRGWITCRNAGLDPSPHLQAVGLMVPPGEEFTTLEHQLAQWAIENDIIELVLGDSVHREIVARSTPLLNFLASMCERDSGVESTGTRQPNMYCLQKSHLLLAWKTCTRKADAAVATQVFQLLVSILPSCPSSLAIPLLKAVQESLFDNKGKRDYLPEVAEFCSALAAANSADTKSASTINLADDVRAEVLELLWSVLTHPEASQLKSYDSLKQYVTNELRVEPKGEEHREKYLRICVQTLASNAGIVERGKVDETQALRMVRLTHFVLEACPRPQAATFVMEKGGTLPKLLFSELTAFMKRRDATVPQSPRKSPQPDSTSSFDPNPLSRRLHILRYAYGLNQAIFMDLGQLNELWQLCSSSREREEAMIFIANSSFPGPTNGDTPATAQPQPQNAAPNLDLLSAAFTEEVCANAFLSLFCAASVSFKSLGEGAYRSLQAIFNKLRQSPTHGRESTAAGLDSLWRICLETGSNDVAAKAMNDLLAVYISYNSDSSRWTSNQPLNDSFNESPFESFGKRVFDCLTHVKNGLENKDQTAEMAAERCLRILNAAIAQGGAGGSVATSTVSRLTTLSPVDGIQQVIKFLPHGMRGQACYRKVGIMAKSTNTTQQGAVTPGAATNPGAVRVQPTNRGPSTYRFTLDVHPLETLQSIKAKVASYCNCSETSVKAITINGRAGNQTSEGESAQQVGLNLVAETAVADEIGIVQGCEIVFALTEPPAHQVVPSVTNPMVRDLSQDLSDIFYKTESKFPDKLLQMLLQVLEALPWREPNAVVDESSVSVDPHKLVWDLILAMPTNAAIDEQVQKAAQGQGDSASRGDDAMEIDVPSSERWSKVLDLNNFHRSVYVLLAIDALLHPAVETLSCLPFQQRQILERETMNRAASFRRDFIESGGFDGVVKFFSSPEQHLEMSQGMKRMGNAVALRILKCCLFGGKVSPSDPTSQPGQLDDAGSKLLQSLSDAEGLLNSLAAMVVGDSGISTSTISDVLKFLRLLFRSTSTAQSFVSLSNGMAERFIITLLLWEGTSDSARHASSITAASKVRKNAHDLILSTSILSEHAMPWLIQAIDRVDVTSEVTAEFFDVLQKLVSVTDSSRPGESSAMATAVCKKLASCPRPSAEAASVDLTTGVLCGCLTLMRALIEKGEGDSFKSGIDLLLNGADIKRWSDLVSAPNSGMFSTASNAQAKTEISDKALVDMMGVIFDVFLSPGVSSSEMPICSDKESRQRGFDVVSSAARSCLGSTGYLALVARINGLVSSSAPYLKHNWGQVAGGGDLQTRGSKVSSKYSGLRNQGCTCYMNSVLQQLFMMPELRKSMCSAPLPAAIRSSGGTVATKGVDLVGKRLAIQWENGMSYDAVVEAFDKDSAMHTIRYCALPVAIVGGANHHQVHAEDIDTLPPLLPEEFVLTEGRPGKETGVFEIVNTTSNDSASAAAAGSTENPPGAIEESEDEAASRHLMEEFQRTLIHLEEGSRGRCFDPKGLVEASTILKMEFDVWQQNDASEFATKLLDKLETSLKRWAPDNFRYMDHTFGVKQTKQKICKECSLKTNREEKLLNIDCQIRGKSDIHEALAAVTETEIMDGSNKVFCDRCNRKTDTILRTAISTLPNMLVLSLKRFDLDFTTFETVKLNSRCSFGQSLNLKRYTLDGVEAMEQAGAEEKQDGPSPMDTGEEDALSHLPDDDYEYRLAGVLIHAGVAQGGHYYSFIKDRNPGSDEKWYRFDDEDVTPFDPASIETECFGGKVKKETKWPNGQVHTVESEQFANALMLFYEKVKPTDPPPPSEKEQAETTEKIPPGLPMSSGYDVFEPDVEKSNSTHKWQTFMFDPEFQGFLKGLLGMCRMSATGTDQMLDTGIRGKGLPVDTWRGSVVQMILTFFFDIYLYSSERPALDEWVQMLEETMEAHQNSARIFVTKLASKTREVSGNWLATYLTDCPDRAARIASVRVFSAAIKSCMVLPDEQEKLGGWAGAWKEQIASIGDAIRQPIPCSLEVNWKSFEEPKSSTMSTIGVILSATNSLLDASPRNWRFSPELYLFVRNLANIDTEYGGDKVRQAMIACLVPARLCCLVAKDRSPSLLRVAFPGSAVGNDVAESQMRPEQNPAPQLMSITGNAVMNPPDMNYRGGGSPIDFLHLFEALGCLLGVRGVVHAPLISDIDEATRGRATLNLTEPAIAALNIVFKESCAPGASGMGQREIEVYLRRCGVDSVPPQKIMDIMAKYPSPSDSNGNVRADILGWEGFLAYYRDTIQSNEIRVRLDLHTFGFRPDLSRRSPESRISVVQGQDELRKTAESVSIDSAELLRNRIPNLGPLADLGVSTFILHANAYGASEPLAENILAAAAFGRDTNSLIIDTLRNIYSAPTGWVGNETVSAAIMMLRVLVSIPDSKQTERIASIMDCHERPTDRAESGIGLLVASRAFYNARARHQYPNDMNYSFTRYVNVLRDLLGLDSIYAWMNDNRNQWHWMEHELLMTHQQTQPHQNRGEYNGQRGDPAVGMALEHHHHSDTDDNIQHMHESEEDDDEGSYDEMEMQEAPNSIVVENAGNPAVCGVYQKHGSWERAYKYSKQGEHGGRVVQFSIFQCNVSNNTKHWYISVVPTHGNPGTSSDVDFYSAPVTDHCRYLPPQEGWTKSNEGKDPSPLLVYRSDQLQPSSVEYMRSNHGGNIA</sequence>
<dbReference type="GO" id="GO:0005829">
    <property type="term" value="C:cytosol"/>
    <property type="evidence" value="ECO:0007669"/>
    <property type="project" value="TreeGrafter"/>
</dbReference>
<dbReference type="GO" id="GO:0005634">
    <property type="term" value="C:nucleus"/>
    <property type="evidence" value="ECO:0007669"/>
    <property type="project" value="TreeGrafter"/>
</dbReference>
<protein>
    <recommendedName>
        <fullName evidence="2">USP domain-containing protein</fullName>
    </recommendedName>
</protein>
<accession>A0AAD2JHB2</accession>
<feature type="compositionally biased region" description="Polar residues" evidence="1">
    <location>
        <begin position="721"/>
        <end position="738"/>
    </location>
</feature>
<comment type="caution">
    <text evidence="3">The sequence shown here is derived from an EMBL/GenBank/DDBJ whole genome shotgun (WGS) entry which is preliminary data.</text>
</comment>
<feature type="compositionally biased region" description="Basic and acidic residues" evidence="1">
    <location>
        <begin position="2910"/>
        <end position="2923"/>
    </location>
</feature>
<dbReference type="GO" id="GO:0004843">
    <property type="term" value="F:cysteine-type deubiquitinase activity"/>
    <property type="evidence" value="ECO:0007669"/>
    <property type="project" value="InterPro"/>
</dbReference>
<dbReference type="InterPro" id="IPR001394">
    <property type="entry name" value="Peptidase_C19_UCH"/>
</dbReference>
<feature type="domain" description="USP" evidence="2">
    <location>
        <begin position="1699"/>
        <end position="2182"/>
    </location>
</feature>
<feature type="region of interest" description="Disordered" evidence="1">
    <location>
        <begin position="2182"/>
        <end position="2207"/>
    </location>
</feature>
<evidence type="ECO:0000313" key="4">
    <source>
        <dbReference type="Proteomes" id="UP001295423"/>
    </source>
</evidence>
<dbReference type="Pfam" id="PF00443">
    <property type="entry name" value="UCH"/>
    <property type="match status" value="1"/>
</dbReference>
<dbReference type="PROSITE" id="PS00973">
    <property type="entry name" value="USP_2"/>
    <property type="match status" value="1"/>
</dbReference>
<feature type="region of interest" description="Disordered" evidence="1">
    <location>
        <begin position="717"/>
        <end position="739"/>
    </location>
</feature>
<proteinExistence type="predicted"/>
<dbReference type="PANTHER" id="PTHR24006">
    <property type="entry name" value="UBIQUITIN CARBOXYL-TERMINAL HYDROLASE"/>
    <property type="match status" value="1"/>
</dbReference>
<dbReference type="PROSITE" id="PS50235">
    <property type="entry name" value="USP_3"/>
    <property type="match status" value="1"/>
</dbReference>
<dbReference type="InterPro" id="IPR038765">
    <property type="entry name" value="Papain-like_cys_pep_sf"/>
</dbReference>
<gene>
    <name evidence="3" type="ORF">CYCCA115_LOCUS12666</name>
</gene>
<evidence type="ECO:0000256" key="1">
    <source>
        <dbReference type="SAM" id="MobiDB-lite"/>
    </source>
</evidence>
<dbReference type="Gene3D" id="3.90.70.10">
    <property type="entry name" value="Cysteine proteinases"/>
    <property type="match status" value="2"/>
</dbReference>
<dbReference type="PANTHER" id="PTHR24006:SF827">
    <property type="entry name" value="UBIQUITIN CARBOXYL-TERMINAL HYDROLASE 34"/>
    <property type="match status" value="1"/>
</dbReference>